<evidence type="ECO:0000313" key="7">
    <source>
        <dbReference type="EMBL" id="OAI13653.1"/>
    </source>
</evidence>
<protein>
    <recommendedName>
        <fullName evidence="6">LPS-assembly lipoprotein LptE</fullName>
    </recommendedName>
</protein>
<evidence type="ECO:0000256" key="5">
    <source>
        <dbReference type="ARBA" id="ARBA00023288"/>
    </source>
</evidence>
<dbReference type="EMBL" id="LUUI01000117">
    <property type="protein sequence ID" value="OAI13653.1"/>
    <property type="molecule type" value="Genomic_DNA"/>
</dbReference>
<dbReference type="Proteomes" id="UP000078476">
    <property type="component" value="Unassembled WGS sequence"/>
</dbReference>
<comment type="similarity">
    <text evidence="6">Belongs to the LptE lipoprotein family.</text>
</comment>
<evidence type="ECO:0000256" key="4">
    <source>
        <dbReference type="ARBA" id="ARBA00023237"/>
    </source>
</evidence>
<keyword evidence="4 6" id="KW-0998">Cell outer membrane</keyword>
<keyword evidence="8" id="KW-1185">Reference proteome</keyword>
<keyword evidence="2 6" id="KW-0472">Membrane</keyword>
<name>A0A177N838_9GAMM</name>
<comment type="subunit">
    <text evidence="6">Component of the lipopolysaccharide transport and assembly complex. Interacts with LptD.</text>
</comment>
<comment type="subcellular location">
    <subcellularLocation>
        <location evidence="6">Cell outer membrane</location>
        <topology evidence="6">Lipid-anchor</topology>
    </subcellularLocation>
</comment>
<dbReference type="STRING" id="980561.A1359_11985"/>
<dbReference type="GO" id="GO:0009279">
    <property type="term" value="C:cell outer membrane"/>
    <property type="evidence" value="ECO:0007669"/>
    <property type="project" value="UniProtKB-SubCell"/>
</dbReference>
<keyword evidence="5 6" id="KW-0449">Lipoprotein</keyword>
<dbReference type="PANTHER" id="PTHR38098:SF1">
    <property type="entry name" value="LPS-ASSEMBLY LIPOPROTEIN LPTE"/>
    <property type="match status" value="1"/>
</dbReference>
<keyword evidence="1 6" id="KW-0732">Signal</keyword>
<evidence type="ECO:0000256" key="2">
    <source>
        <dbReference type="ARBA" id="ARBA00023136"/>
    </source>
</evidence>
<proteinExistence type="inferred from homology"/>
<sequence length="166" mass="18742">MKIATKLILTLVLVFLSACGYHLRGSIALPEELRSMYFFGVSGSLNAELKSLLKAADAKVATSPNEAGVVLKVLKEDLRRRVVSVGSSGKSSEIELTYYLRFQFYDNQENPLLDEQTIELNREFFNDQTAILAKENEEQTILKEMYRQVARMVMSRAKIAAESIKK</sequence>
<dbReference type="RefSeq" id="WP_066984116.1">
    <property type="nucleotide sequence ID" value="NZ_LUUI01000117.1"/>
</dbReference>
<comment type="function">
    <text evidence="6">Together with LptD, is involved in the assembly of lipopolysaccharide (LPS) at the surface of the outer membrane. Required for the proper assembly of LptD. Binds LPS and may serve as the LPS recognition site at the outer membrane.</text>
</comment>
<evidence type="ECO:0000256" key="1">
    <source>
        <dbReference type="ARBA" id="ARBA00022729"/>
    </source>
</evidence>
<dbReference type="Pfam" id="PF04390">
    <property type="entry name" value="LptE"/>
    <property type="match status" value="1"/>
</dbReference>
<dbReference type="PROSITE" id="PS51257">
    <property type="entry name" value="PROKAR_LIPOPROTEIN"/>
    <property type="match status" value="1"/>
</dbReference>
<organism evidence="7 8">
    <name type="scientific">Methylomonas lenta</name>
    <dbReference type="NCBI Taxonomy" id="980561"/>
    <lineage>
        <taxon>Bacteria</taxon>
        <taxon>Pseudomonadati</taxon>
        <taxon>Pseudomonadota</taxon>
        <taxon>Gammaproteobacteria</taxon>
        <taxon>Methylococcales</taxon>
        <taxon>Methylococcaceae</taxon>
        <taxon>Methylomonas</taxon>
    </lineage>
</organism>
<comment type="caution">
    <text evidence="7">The sequence shown here is derived from an EMBL/GenBank/DDBJ whole genome shotgun (WGS) entry which is preliminary data.</text>
</comment>
<gene>
    <name evidence="6" type="primary">lptE</name>
    <name evidence="7" type="ORF">A1359_11985</name>
</gene>
<dbReference type="GO" id="GO:0001530">
    <property type="term" value="F:lipopolysaccharide binding"/>
    <property type="evidence" value="ECO:0007669"/>
    <property type="project" value="TreeGrafter"/>
</dbReference>
<dbReference type="AlphaFoldDB" id="A0A177N838"/>
<evidence type="ECO:0000313" key="8">
    <source>
        <dbReference type="Proteomes" id="UP000078476"/>
    </source>
</evidence>
<accession>A0A177N838</accession>
<dbReference type="GO" id="GO:0043165">
    <property type="term" value="P:Gram-negative-bacterium-type cell outer membrane assembly"/>
    <property type="evidence" value="ECO:0007669"/>
    <property type="project" value="UniProtKB-UniRule"/>
</dbReference>
<dbReference type="PANTHER" id="PTHR38098">
    <property type="entry name" value="LPS-ASSEMBLY LIPOPROTEIN LPTE"/>
    <property type="match status" value="1"/>
</dbReference>
<dbReference type="OrthoDB" id="7349153at2"/>
<reference evidence="7 8" key="1">
    <citation type="submission" date="2016-03" db="EMBL/GenBank/DDBJ databases">
        <authorList>
            <person name="Ploux O."/>
        </authorList>
    </citation>
    <scope>NUCLEOTIDE SEQUENCE [LARGE SCALE GENOMIC DNA]</scope>
    <source>
        <strain evidence="7 8">R-45370</strain>
    </source>
</reference>
<keyword evidence="3 6" id="KW-0564">Palmitate</keyword>
<dbReference type="InterPro" id="IPR007485">
    <property type="entry name" value="LPS_assembly_LptE"/>
</dbReference>
<dbReference type="Gene3D" id="3.30.160.150">
    <property type="entry name" value="Lipoprotein like domain"/>
    <property type="match status" value="1"/>
</dbReference>
<dbReference type="HAMAP" id="MF_01186">
    <property type="entry name" value="LPS_assembly_LptE"/>
    <property type="match status" value="1"/>
</dbReference>
<evidence type="ECO:0000256" key="6">
    <source>
        <dbReference type="HAMAP-Rule" id="MF_01186"/>
    </source>
</evidence>
<evidence type="ECO:0000256" key="3">
    <source>
        <dbReference type="ARBA" id="ARBA00023139"/>
    </source>
</evidence>
<dbReference type="GO" id="GO:1990351">
    <property type="term" value="C:transporter complex"/>
    <property type="evidence" value="ECO:0007669"/>
    <property type="project" value="TreeGrafter"/>
</dbReference>
<dbReference type="GO" id="GO:0015920">
    <property type="term" value="P:lipopolysaccharide transport"/>
    <property type="evidence" value="ECO:0007669"/>
    <property type="project" value="TreeGrafter"/>
</dbReference>